<dbReference type="AlphaFoldDB" id="A0A1M6CA85"/>
<evidence type="ECO:0000256" key="7">
    <source>
        <dbReference type="ARBA" id="ARBA00022801"/>
    </source>
</evidence>
<dbReference type="NCBIfam" id="NF005710">
    <property type="entry name" value="PRK07522.1"/>
    <property type="match status" value="1"/>
</dbReference>
<feature type="domain" description="Peptidase M20 dimerisation" evidence="10">
    <location>
        <begin position="179"/>
        <end position="286"/>
    </location>
</feature>
<dbReference type="GO" id="GO:0046872">
    <property type="term" value="F:metal ion binding"/>
    <property type="evidence" value="ECO:0007669"/>
    <property type="project" value="UniProtKB-KW"/>
</dbReference>
<keyword evidence="8" id="KW-0862">Zinc</keyword>
<proteinExistence type="inferred from homology"/>
<keyword evidence="6" id="KW-0479">Metal-binding</keyword>
<keyword evidence="12" id="KW-1185">Reference proteome</keyword>
<dbReference type="Pfam" id="PF07687">
    <property type="entry name" value="M20_dimer"/>
    <property type="match status" value="1"/>
</dbReference>
<dbReference type="STRING" id="1123357.SAMN02745244_00636"/>
<evidence type="ECO:0000259" key="10">
    <source>
        <dbReference type="Pfam" id="PF07687"/>
    </source>
</evidence>
<comment type="cofactor">
    <cofactor evidence="1">
        <name>Zn(2+)</name>
        <dbReference type="ChEBI" id="CHEBI:29105"/>
    </cofactor>
</comment>
<dbReference type="InterPro" id="IPR002933">
    <property type="entry name" value="Peptidase_M20"/>
</dbReference>
<dbReference type="PROSITE" id="PS00759">
    <property type="entry name" value="ARGE_DAPE_CPG2_2"/>
    <property type="match status" value="1"/>
</dbReference>
<evidence type="ECO:0000256" key="6">
    <source>
        <dbReference type="ARBA" id="ARBA00022723"/>
    </source>
</evidence>
<dbReference type="OrthoDB" id="7055905at2"/>
<evidence type="ECO:0000256" key="3">
    <source>
        <dbReference type="ARBA" id="ARBA00022490"/>
    </source>
</evidence>
<gene>
    <name evidence="11" type="ORF">SAMN02745244_00636</name>
</gene>
<evidence type="ECO:0000256" key="8">
    <source>
        <dbReference type="ARBA" id="ARBA00022833"/>
    </source>
</evidence>
<dbReference type="Pfam" id="PF01546">
    <property type="entry name" value="Peptidase_M20"/>
    <property type="match status" value="1"/>
</dbReference>
<keyword evidence="4" id="KW-0055">Arginine biosynthesis</keyword>
<dbReference type="Gene3D" id="3.30.70.360">
    <property type="match status" value="1"/>
</dbReference>
<evidence type="ECO:0000313" key="11">
    <source>
        <dbReference type="EMBL" id="SHI57937.1"/>
    </source>
</evidence>
<name>A0A1M6CA85_9ACTN</name>
<reference evidence="11 12" key="1">
    <citation type="submission" date="2016-11" db="EMBL/GenBank/DDBJ databases">
        <authorList>
            <person name="Jaros S."/>
            <person name="Januszkiewicz K."/>
            <person name="Wedrychowicz H."/>
        </authorList>
    </citation>
    <scope>NUCLEOTIDE SEQUENCE [LARGE SCALE GENOMIC DNA]</scope>
    <source>
        <strain evidence="11 12">DSM 12906</strain>
    </source>
</reference>
<dbReference type="EMBL" id="FQZG01000009">
    <property type="protein sequence ID" value="SHI57937.1"/>
    <property type="molecule type" value="Genomic_DNA"/>
</dbReference>
<comment type="similarity">
    <text evidence="2">Belongs to the peptidase M20A family. ArgE subfamily.</text>
</comment>
<evidence type="ECO:0000256" key="2">
    <source>
        <dbReference type="ARBA" id="ARBA00005691"/>
    </source>
</evidence>
<accession>A0A1M6CA85</accession>
<dbReference type="RefSeq" id="WP_073186112.1">
    <property type="nucleotide sequence ID" value="NZ_FQZG01000009.1"/>
</dbReference>
<dbReference type="PANTHER" id="PTHR43808:SF31">
    <property type="entry name" value="N-ACETYL-L-CITRULLINE DEACETYLASE"/>
    <property type="match status" value="1"/>
</dbReference>
<dbReference type="InterPro" id="IPR001261">
    <property type="entry name" value="ArgE/DapE_CS"/>
</dbReference>
<dbReference type="NCBIfam" id="TIGR01892">
    <property type="entry name" value="AcOrn-deacetyl"/>
    <property type="match status" value="1"/>
</dbReference>
<dbReference type="SUPFAM" id="SSF55031">
    <property type="entry name" value="Bacterial exopeptidase dimerisation domain"/>
    <property type="match status" value="1"/>
</dbReference>
<dbReference type="InterPro" id="IPR036264">
    <property type="entry name" value="Bact_exopeptidase_dim_dom"/>
</dbReference>
<keyword evidence="7" id="KW-0378">Hydrolase</keyword>
<keyword evidence="9" id="KW-0170">Cobalt</keyword>
<protein>
    <submittedName>
        <fullName evidence="11">Acetylornithine deacetylase</fullName>
    </submittedName>
</protein>
<keyword evidence="3" id="KW-0963">Cytoplasm</keyword>
<dbReference type="SUPFAM" id="SSF53187">
    <property type="entry name" value="Zn-dependent exopeptidases"/>
    <property type="match status" value="1"/>
</dbReference>
<dbReference type="InterPro" id="IPR050072">
    <property type="entry name" value="Peptidase_M20A"/>
</dbReference>
<evidence type="ECO:0000313" key="12">
    <source>
        <dbReference type="Proteomes" id="UP000184512"/>
    </source>
</evidence>
<dbReference type="GO" id="GO:0006526">
    <property type="term" value="P:L-arginine biosynthetic process"/>
    <property type="evidence" value="ECO:0007669"/>
    <property type="project" value="UniProtKB-KW"/>
</dbReference>
<dbReference type="InterPro" id="IPR010169">
    <property type="entry name" value="AcOrn-deacetyl"/>
</dbReference>
<dbReference type="InterPro" id="IPR011650">
    <property type="entry name" value="Peptidase_M20_dimer"/>
</dbReference>
<sequence>MSTGATNAAFDEVVRLLRFDTTSRDSNLAIVEYVTEKLRGVGVEPTLVPNEDGTKANLFATIPAADGTTSGGIVLSGHTDVVPVDGQVWASDPFDPVVRDGLLYGRGSCDMKAFIGVILAKLPQLVEARLAEPIHLAFSYDEEVGCLGAVSLIEAMQVAGLTPRGCIVGEPTSMRVVLGHKSINVFRIDFRGVAAHSSLTPEGVNAIVHASEFAVFAQRIADEFRDNGPFDEHYVVPFTTLSVNQINGGIAVNTVPAECSLVFEFRSVAAVDQAQLTQRFRTEVQRIDAVMSAQNPEAGAKLTVVAAAPGVDTPDDADIVSFAAACGAIPSPDKATFGTEAGLFAQAGIPTVVCGPGDIAQAHAPNEFIALEQIEQCERFLEGVIDSLSTSD</sequence>
<evidence type="ECO:0000256" key="9">
    <source>
        <dbReference type="ARBA" id="ARBA00023285"/>
    </source>
</evidence>
<dbReference type="CDD" id="cd03894">
    <property type="entry name" value="M20_ArgE"/>
    <property type="match status" value="1"/>
</dbReference>
<dbReference type="Proteomes" id="UP000184512">
    <property type="component" value="Unassembled WGS sequence"/>
</dbReference>
<evidence type="ECO:0000256" key="5">
    <source>
        <dbReference type="ARBA" id="ARBA00022605"/>
    </source>
</evidence>
<keyword evidence="5" id="KW-0028">Amino-acid biosynthesis</keyword>
<evidence type="ECO:0000256" key="1">
    <source>
        <dbReference type="ARBA" id="ARBA00001947"/>
    </source>
</evidence>
<dbReference type="PANTHER" id="PTHR43808">
    <property type="entry name" value="ACETYLORNITHINE DEACETYLASE"/>
    <property type="match status" value="1"/>
</dbReference>
<dbReference type="Gene3D" id="3.40.630.10">
    <property type="entry name" value="Zn peptidases"/>
    <property type="match status" value="1"/>
</dbReference>
<evidence type="ECO:0000256" key="4">
    <source>
        <dbReference type="ARBA" id="ARBA00022571"/>
    </source>
</evidence>
<organism evidence="11 12">
    <name type="scientific">Tessaracoccus bendigoensis DSM 12906</name>
    <dbReference type="NCBI Taxonomy" id="1123357"/>
    <lineage>
        <taxon>Bacteria</taxon>
        <taxon>Bacillati</taxon>
        <taxon>Actinomycetota</taxon>
        <taxon>Actinomycetes</taxon>
        <taxon>Propionibacteriales</taxon>
        <taxon>Propionibacteriaceae</taxon>
        <taxon>Tessaracoccus</taxon>
    </lineage>
</organism>
<dbReference type="GO" id="GO:0008777">
    <property type="term" value="F:acetylornithine deacetylase activity"/>
    <property type="evidence" value="ECO:0007669"/>
    <property type="project" value="TreeGrafter"/>
</dbReference>